<dbReference type="HOGENOM" id="CLU_052388_1_0_1"/>
<dbReference type="InterPro" id="IPR011990">
    <property type="entry name" value="TPR-like_helical_dom_sf"/>
</dbReference>
<dbReference type="Proteomes" id="UP000009022">
    <property type="component" value="Unassembled WGS sequence"/>
</dbReference>
<evidence type="ECO:0000256" key="1">
    <source>
        <dbReference type="ARBA" id="ARBA00010361"/>
    </source>
</evidence>
<evidence type="ECO:0000313" key="7">
    <source>
        <dbReference type="EMBL" id="EDV23588.1"/>
    </source>
</evidence>
<dbReference type="EMBL" id="DS985247">
    <property type="protein sequence ID" value="EDV23588.1"/>
    <property type="molecule type" value="Genomic_DNA"/>
</dbReference>
<dbReference type="CTD" id="6755395"/>
<dbReference type="FunFam" id="1.25.40.10:FF:000478">
    <property type="entry name" value="GG16802"/>
    <property type="match status" value="1"/>
</dbReference>
<dbReference type="PANTHER" id="PTHR12760">
    <property type="entry name" value="TETRATRICOPEPTIDE REPEAT PROTEIN"/>
    <property type="match status" value="1"/>
</dbReference>
<dbReference type="eggNOG" id="KOG3060">
    <property type="taxonomic scope" value="Eukaryota"/>
</dbReference>
<evidence type="ECO:0000259" key="6">
    <source>
        <dbReference type="Pfam" id="PF22890"/>
    </source>
</evidence>
<accession>B3S1Y5</accession>
<dbReference type="KEGG" id="tad:TRIADDRAFT_28044"/>
<dbReference type="OrthoDB" id="124397at2759"/>
<dbReference type="FunCoup" id="B3S1Y5">
    <property type="interactions" value="1553"/>
</dbReference>
<proteinExistence type="inferred from homology"/>
<dbReference type="RefSeq" id="XP_002114498.1">
    <property type="nucleotide sequence ID" value="XM_002114462.1"/>
</dbReference>
<keyword evidence="8" id="KW-1185">Reference proteome</keyword>
<dbReference type="Gene3D" id="1.25.40.10">
    <property type="entry name" value="Tetratricopeptide repeat domain"/>
    <property type="match status" value="1"/>
</dbReference>
<sequence>MAFSSIDWRSAMETLKKFREDNVRASDDVVELGEHLITNYRSKLGKEIWNIYEQVFIAALDCGREDLAEVCLEALQRQFPKSTRVYKLEAMALEATGNFKEAEEVYLKCLSRDKANAPARKRLVAIYKAIGDQASAIAHLNYYLESFMTDQEAWMELADLYISLMDYSKAAFCMEELILTSPYNHYYYQRCAEIYYTMNGIENIESARKYFAQSLKLNSKNMRSLYGFFMASSQLLQSQKISSKSKKDNSRYAAWASAQIMEKYQVEKWPSIANDIPSL</sequence>
<dbReference type="PROSITE" id="PS50005">
    <property type="entry name" value="TPR"/>
    <property type="match status" value="1"/>
</dbReference>
<evidence type="ECO:0000313" key="8">
    <source>
        <dbReference type="Proteomes" id="UP000009022"/>
    </source>
</evidence>
<name>B3S1Y5_TRIAD</name>
<dbReference type="InterPro" id="IPR055217">
    <property type="entry name" value="TPR_EMC2"/>
</dbReference>
<keyword evidence="3 4" id="KW-0802">TPR repeat</keyword>
<keyword evidence="5" id="KW-0472">Membrane</keyword>
<protein>
    <recommendedName>
        <fullName evidence="5">ER membrane protein complex subunit 2</fullName>
    </recommendedName>
</protein>
<comment type="function">
    <text evidence="5">Part of the endoplasmic reticulum membrane protein complex (EMC) that enables the energy-independent insertion into endoplasmic reticulum membranes of newly synthesized membrane proteins.</text>
</comment>
<dbReference type="InterPro" id="IPR039856">
    <property type="entry name" value="EMC2-like"/>
</dbReference>
<dbReference type="AlphaFoldDB" id="B3S1Y5"/>
<keyword evidence="2" id="KW-0677">Repeat</keyword>
<reference evidence="7 8" key="1">
    <citation type="journal article" date="2008" name="Nature">
        <title>The Trichoplax genome and the nature of placozoans.</title>
        <authorList>
            <person name="Srivastava M."/>
            <person name="Begovic E."/>
            <person name="Chapman J."/>
            <person name="Putnam N.H."/>
            <person name="Hellsten U."/>
            <person name="Kawashima T."/>
            <person name="Kuo A."/>
            <person name="Mitros T."/>
            <person name="Salamov A."/>
            <person name="Carpenter M.L."/>
            <person name="Signorovitch A.Y."/>
            <person name="Moreno M.A."/>
            <person name="Kamm K."/>
            <person name="Grimwood J."/>
            <person name="Schmutz J."/>
            <person name="Shapiro H."/>
            <person name="Grigoriev I.V."/>
            <person name="Buss L.W."/>
            <person name="Schierwater B."/>
            <person name="Dellaporta S.L."/>
            <person name="Rokhsar D.S."/>
        </authorList>
    </citation>
    <scope>NUCLEOTIDE SEQUENCE [LARGE SCALE GENOMIC DNA]</scope>
    <source>
        <strain evidence="7 8">Grell-BS-1999</strain>
    </source>
</reference>
<dbReference type="STRING" id="10228.B3S1Y5"/>
<evidence type="ECO:0000256" key="5">
    <source>
        <dbReference type="RuleBase" id="RU367091"/>
    </source>
</evidence>
<dbReference type="OMA" id="MSDQEGW"/>
<organism evidence="7 8">
    <name type="scientific">Trichoplax adhaerens</name>
    <name type="common">Trichoplax reptans</name>
    <dbReference type="NCBI Taxonomy" id="10228"/>
    <lineage>
        <taxon>Eukaryota</taxon>
        <taxon>Metazoa</taxon>
        <taxon>Placozoa</taxon>
        <taxon>Uniplacotomia</taxon>
        <taxon>Trichoplacea</taxon>
        <taxon>Trichoplacidae</taxon>
        <taxon>Trichoplax</taxon>
    </lineage>
</organism>
<dbReference type="Pfam" id="PF22890">
    <property type="entry name" value="TPR_EMC2"/>
    <property type="match status" value="1"/>
</dbReference>
<dbReference type="SMART" id="SM00028">
    <property type="entry name" value="TPR"/>
    <property type="match status" value="3"/>
</dbReference>
<dbReference type="GeneID" id="6755395"/>
<feature type="repeat" description="TPR" evidence="4">
    <location>
        <begin position="151"/>
        <end position="184"/>
    </location>
</feature>
<dbReference type="InterPro" id="IPR019734">
    <property type="entry name" value="TPR_rpt"/>
</dbReference>
<dbReference type="PhylomeDB" id="B3S1Y5"/>
<evidence type="ECO:0000256" key="4">
    <source>
        <dbReference type="PROSITE-ProRule" id="PRU00339"/>
    </source>
</evidence>
<evidence type="ECO:0000256" key="2">
    <source>
        <dbReference type="ARBA" id="ARBA00022737"/>
    </source>
</evidence>
<feature type="domain" description="EMC2 TPR-like" evidence="6">
    <location>
        <begin position="86"/>
        <end position="195"/>
    </location>
</feature>
<keyword evidence="5" id="KW-0256">Endoplasmic reticulum</keyword>
<dbReference type="GO" id="GO:0072546">
    <property type="term" value="C:EMC complex"/>
    <property type="evidence" value="ECO:0000318"/>
    <property type="project" value="GO_Central"/>
</dbReference>
<comment type="subcellular location">
    <subcellularLocation>
        <location evidence="5">Endoplasmic reticulum membrane</location>
        <topology evidence="5">Peripheral membrane protein</topology>
        <orientation evidence="5">Cytoplasmic side</orientation>
    </subcellularLocation>
</comment>
<dbReference type="InParanoid" id="B3S1Y5"/>
<evidence type="ECO:0000256" key="3">
    <source>
        <dbReference type="ARBA" id="ARBA00022803"/>
    </source>
</evidence>
<gene>
    <name evidence="7" type="ORF">TRIADDRAFT_28044</name>
</gene>
<comment type="similarity">
    <text evidence="1 5">Belongs to the EMC2 family.</text>
</comment>
<comment type="subunit">
    <text evidence="5">Component of the ER membrane protein complex (EMC).</text>
</comment>
<dbReference type="SUPFAM" id="SSF48452">
    <property type="entry name" value="TPR-like"/>
    <property type="match status" value="1"/>
</dbReference>